<proteinExistence type="predicted"/>
<dbReference type="RefSeq" id="WP_353549780.1">
    <property type="nucleotide sequence ID" value="NZ_AP029612.1"/>
</dbReference>
<evidence type="ECO:0000256" key="3">
    <source>
        <dbReference type="ARBA" id="ARBA00023004"/>
    </source>
</evidence>
<dbReference type="SUPFAM" id="SSF46626">
    <property type="entry name" value="Cytochrome c"/>
    <property type="match status" value="1"/>
</dbReference>
<evidence type="ECO:0000313" key="7">
    <source>
        <dbReference type="EMBL" id="BFG69459.1"/>
    </source>
</evidence>
<feature type="signal peptide" evidence="5">
    <location>
        <begin position="1"/>
        <end position="24"/>
    </location>
</feature>
<sequence length="135" mass="14867">MRKKLWITTAIVAVVIGTSSFIQSDVQKSITRGKEVYTLYCQNCHMEDGNGMPEVNPPLAKADYMKRPAKDLINVILKGSTGSLTVNGKKYVGAMPAQEYLSDEQIADVLNFVKNSWGHKIPGTITPAIVKAQRK</sequence>
<feature type="chain" id="PRO_5043624974" description="Cytochrome c domain-containing protein" evidence="5">
    <location>
        <begin position="25"/>
        <end position="135"/>
    </location>
</feature>
<dbReference type="Gene3D" id="1.10.760.10">
    <property type="entry name" value="Cytochrome c-like domain"/>
    <property type="match status" value="1"/>
</dbReference>
<keyword evidence="3 4" id="KW-0408">Iron</keyword>
<feature type="domain" description="Cytochrome c" evidence="6">
    <location>
        <begin position="28"/>
        <end position="117"/>
    </location>
</feature>
<evidence type="ECO:0000256" key="5">
    <source>
        <dbReference type="SAM" id="SignalP"/>
    </source>
</evidence>
<name>A0AAT9GFQ2_9BACT</name>
<organism evidence="7">
    <name type="scientific">Sediminibacterium sp. KACHI17</name>
    <dbReference type="NCBI Taxonomy" id="1751071"/>
    <lineage>
        <taxon>Bacteria</taxon>
        <taxon>Pseudomonadati</taxon>
        <taxon>Bacteroidota</taxon>
        <taxon>Chitinophagia</taxon>
        <taxon>Chitinophagales</taxon>
        <taxon>Chitinophagaceae</taxon>
        <taxon>Sediminibacterium</taxon>
    </lineage>
</organism>
<gene>
    <name evidence="7" type="ORF">KACHI17_03400</name>
</gene>
<accession>A0AAT9GFQ2</accession>
<dbReference type="GO" id="GO:0020037">
    <property type="term" value="F:heme binding"/>
    <property type="evidence" value="ECO:0007669"/>
    <property type="project" value="InterPro"/>
</dbReference>
<reference evidence="7" key="1">
    <citation type="submission" date="2024-02" db="EMBL/GenBank/DDBJ databases">
        <title>Sediminibacterium planktonica sp. nov. and Sediminibacterium longus sp. nov., isolated from surface lake and river water.</title>
        <authorList>
            <person name="Watanabe K."/>
            <person name="Takemine S."/>
            <person name="Ishii Y."/>
            <person name="Ogata Y."/>
            <person name="Shindo C."/>
            <person name="Suda W."/>
        </authorList>
    </citation>
    <scope>NUCLEOTIDE SEQUENCE</scope>
    <source>
        <strain evidence="7">KACHI17</strain>
    </source>
</reference>
<dbReference type="InterPro" id="IPR009056">
    <property type="entry name" value="Cyt_c-like_dom"/>
</dbReference>
<dbReference type="GO" id="GO:0009055">
    <property type="term" value="F:electron transfer activity"/>
    <property type="evidence" value="ECO:0007669"/>
    <property type="project" value="InterPro"/>
</dbReference>
<evidence type="ECO:0000256" key="4">
    <source>
        <dbReference type="PROSITE-ProRule" id="PRU00433"/>
    </source>
</evidence>
<protein>
    <recommendedName>
        <fullName evidence="6">Cytochrome c domain-containing protein</fullName>
    </recommendedName>
</protein>
<dbReference type="InterPro" id="IPR036909">
    <property type="entry name" value="Cyt_c-like_dom_sf"/>
</dbReference>
<keyword evidence="2 4" id="KW-0479">Metal-binding</keyword>
<dbReference type="PROSITE" id="PS51007">
    <property type="entry name" value="CYTC"/>
    <property type="match status" value="1"/>
</dbReference>
<dbReference type="Pfam" id="PF00034">
    <property type="entry name" value="Cytochrom_C"/>
    <property type="match status" value="1"/>
</dbReference>
<dbReference type="PANTHER" id="PTHR35008">
    <property type="entry name" value="BLL4482 PROTEIN-RELATED"/>
    <property type="match status" value="1"/>
</dbReference>
<dbReference type="GO" id="GO:0046872">
    <property type="term" value="F:metal ion binding"/>
    <property type="evidence" value="ECO:0007669"/>
    <property type="project" value="UniProtKB-KW"/>
</dbReference>
<evidence type="ECO:0000256" key="1">
    <source>
        <dbReference type="ARBA" id="ARBA00022617"/>
    </source>
</evidence>
<evidence type="ECO:0000259" key="6">
    <source>
        <dbReference type="PROSITE" id="PS51007"/>
    </source>
</evidence>
<dbReference type="EMBL" id="AP029612">
    <property type="protein sequence ID" value="BFG69459.1"/>
    <property type="molecule type" value="Genomic_DNA"/>
</dbReference>
<keyword evidence="1 4" id="KW-0349">Heme</keyword>
<evidence type="ECO:0000256" key="2">
    <source>
        <dbReference type="ARBA" id="ARBA00022723"/>
    </source>
</evidence>
<dbReference type="InterPro" id="IPR051459">
    <property type="entry name" value="Cytochrome_c-type_DH"/>
</dbReference>
<dbReference type="PANTHER" id="PTHR35008:SF4">
    <property type="entry name" value="BLL4482 PROTEIN"/>
    <property type="match status" value="1"/>
</dbReference>
<keyword evidence="5" id="KW-0732">Signal</keyword>
<dbReference type="AlphaFoldDB" id="A0AAT9GFQ2"/>